<gene>
    <name evidence="1" type="ORF">CELE_H40L08.2</name>
    <name evidence="1 3" type="ORF">H40L08.2</name>
</gene>
<proteinExistence type="predicted"/>
<dbReference type="eggNOG" id="ENOG502TIRG">
    <property type="taxonomic scope" value="Eukaryota"/>
</dbReference>
<dbReference type="PaxDb" id="6239-H40L08.2a"/>
<dbReference type="OMA" id="MSTVHHC"/>
<dbReference type="AlphaFoldDB" id="D5MCV5"/>
<name>D5MCV5_CAEEL</name>
<accession>D5MCV5</accession>
<dbReference type="Bgee" id="WBGene00014793">
    <property type="expression patterns" value="Expressed in larva and 3 other cell types or tissues"/>
</dbReference>
<dbReference type="Proteomes" id="UP000001940">
    <property type="component" value="Chromosome X"/>
</dbReference>
<reference evidence="1 2" key="1">
    <citation type="journal article" date="1998" name="Science">
        <title>Genome sequence of the nematode C. elegans: a platform for investigating biology.</title>
        <authorList>
            <consortium name="The C. elegans sequencing consortium"/>
            <person name="Sulson J.E."/>
            <person name="Waterston R."/>
        </authorList>
    </citation>
    <scope>NUCLEOTIDE SEQUENCE [LARGE SCALE GENOMIC DNA]</scope>
    <source>
        <strain evidence="1 2">Bristol N2</strain>
    </source>
</reference>
<dbReference type="WormBase" id="H40L08.2a">
    <property type="protein sequence ID" value="CE44800"/>
    <property type="gene ID" value="WBGene00014793"/>
</dbReference>
<dbReference type="ExpressionAtlas" id="D5MCV5">
    <property type="expression patterns" value="baseline"/>
</dbReference>
<dbReference type="FunCoup" id="D5MCV5">
    <property type="interactions" value="239"/>
</dbReference>
<evidence type="ECO:0000313" key="2">
    <source>
        <dbReference type="Proteomes" id="UP000001940"/>
    </source>
</evidence>
<organism evidence="1 2">
    <name type="scientific">Caenorhabditis elegans</name>
    <dbReference type="NCBI Taxonomy" id="6239"/>
    <lineage>
        <taxon>Eukaryota</taxon>
        <taxon>Metazoa</taxon>
        <taxon>Ecdysozoa</taxon>
        <taxon>Nematoda</taxon>
        <taxon>Chromadorea</taxon>
        <taxon>Rhabditida</taxon>
        <taxon>Rhabditina</taxon>
        <taxon>Rhabditomorpha</taxon>
        <taxon>Rhabditoidea</taxon>
        <taxon>Rhabditidae</taxon>
        <taxon>Peloderinae</taxon>
        <taxon>Caenorhabditis</taxon>
    </lineage>
</organism>
<sequence>MSSFPMMSTVHHCRNHRHSVEKVRVDDTVVEMKTPPRLIMPEMTAMTVQSLSSPHSAPVTPPVSTPLTSPVSNIAVVTLKPICRPIIGIFRKESFMSNVPFIFPNQN</sequence>
<evidence type="ECO:0000313" key="3">
    <source>
        <dbReference type="WormBase" id="H40L08.2a"/>
    </source>
</evidence>
<dbReference type="OrthoDB" id="5850816at2759"/>
<dbReference type="EMBL" id="BX284606">
    <property type="protein sequence ID" value="CBL43449.1"/>
    <property type="molecule type" value="Genomic_DNA"/>
</dbReference>
<protein>
    <submittedName>
        <fullName evidence="1">Ovule protein</fullName>
    </submittedName>
</protein>
<keyword evidence="2" id="KW-1185">Reference proteome</keyword>
<dbReference type="AGR" id="WB:WBGene00014793"/>
<dbReference type="InParanoid" id="D5MCV5"/>
<dbReference type="HOGENOM" id="CLU_2239036_0_0_1"/>
<evidence type="ECO:0000313" key="1">
    <source>
        <dbReference type="EMBL" id="CBL43449.1"/>
    </source>
</evidence>